<proteinExistence type="predicted"/>
<feature type="region of interest" description="Disordered" evidence="1">
    <location>
        <begin position="1"/>
        <end position="38"/>
    </location>
</feature>
<name>A0AAD4BAR1_BOLED</name>
<feature type="compositionally biased region" description="Low complexity" evidence="1">
    <location>
        <begin position="12"/>
        <end position="22"/>
    </location>
</feature>
<feature type="compositionally biased region" description="Basic and acidic residues" evidence="1">
    <location>
        <begin position="1"/>
        <end position="11"/>
    </location>
</feature>
<reference evidence="2" key="2">
    <citation type="journal article" date="2020" name="Nat. Commun.">
        <title>Large-scale genome sequencing of mycorrhizal fungi provides insights into the early evolution of symbiotic traits.</title>
        <authorList>
            <person name="Miyauchi S."/>
            <person name="Kiss E."/>
            <person name="Kuo A."/>
            <person name="Drula E."/>
            <person name="Kohler A."/>
            <person name="Sanchez-Garcia M."/>
            <person name="Morin E."/>
            <person name="Andreopoulos B."/>
            <person name="Barry K.W."/>
            <person name="Bonito G."/>
            <person name="Buee M."/>
            <person name="Carver A."/>
            <person name="Chen C."/>
            <person name="Cichocki N."/>
            <person name="Clum A."/>
            <person name="Culley D."/>
            <person name="Crous P.W."/>
            <person name="Fauchery L."/>
            <person name="Girlanda M."/>
            <person name="Hayes R.D."/>
            <person name="Keri Z."/>
            <person name="LaButti K."/>
            <person name="Lipzen A."/>
            <person name="Lombard V."/>
            <person name="Magnuson J."/>
            <person name="Maillard F."/>
            <person name="Murat C."/>
            <person name="Nolan M."/>
            <person name="Ohm R.A."/>
            <person name="Pangilinan J."/>
            <person name="Pereira M.F."/>
            <person name="Perotto S."/>
            <person name="Peter M."/>
            <person name="Pfister S."/>
            <person name="Riley R."/>
            <person name="Sitrit Y."/>
            <person name="Stielow J.B."/>
            <person name="Szollosi G."/>
            <person name="Zifcakova L."/>
            <person name="Stursova M."/>
            <person name="Spatafora J.W."/>
            <person name="Tedersoo L."/>
            <person name="Vaario L.M."/>
            <person name="Yamada A."/>
            <person name="Yan M."/>
            <person name="Wang P."/>
            <person name="Xu J."/>
            <person name="Bruns T."/>
            <person name="Baldrian P."/>
            <person name="Vilgalys R."/>
            <person name="Dunand C."/>
            <person name="Henrissat B."/>
            <person name="Grigoriev I.V."/>
            <person name="Hibbett D."/>
            <person name="Nagy L.G."/>
            <person name="Martin F.M."/>
        </authorList>
    </citation>
    <scope>NUCLEOTIDE SEQUENCE</scope>
    <source>
        <strain evidence="2">BED1</strain>
    </source>
</reference>
<dbReference type="EMBL" id="WHUW01000395">
    <property type="protein sequence ID" value="KAF8414979.1"/>
    <property type="molecule type" value="Genomic_DNA"/>
</dbReference>
<organism evidence="2 3">
    <name type="scientific">Boletus edulis BED1</name>
    <dbReference type="NCBI Taxonomy" id="1328754"/>
    <lineage>
        <taxon>Eukaryota</taxon>
        <taxon>Fungi</taxon>
        <taxon>Dikarya</taxon>
        <taxon>Basidiomycota</taxon>
        <taxon>Agaricomycotina</taxon>
        <taxon>Agaricomycetes</taxon>
        <taxon>Agaricomycetidae</taxon>
        <taxon>Boletales</taxon>
        <taxon>Boletineae</taxon>
        <taxon>Boletaceae</taxon>
        <taxon>Boletoideae</taxon>
        <taxon>Boletus</taxon>
    </lineage>
</organism>
<gene>
    <name evidence="2" type="ORF">L210DRAFT_2779864</name>
</gene>
<dbReference type="Proteomes" id="UP001194468">
    <property type="component" value="Unassembled WGS sequence"/>
</dbReference>
<comment type="caution">
    <text evidence="2">The sequence shown here is derived from an EMBL/GenBank/DDBJ whole genome shotgun (WGS) entry which is preliminary data.</text>
</comment>
<accession>A0AAD4BAR1</accession>
<reference evidence="2" key="1">
    <citation type="submission" date="2019-10" db="EMBL/GenBank/DDBJ databases">
        <authorList>
            <consortium name="DOE Joint Genome Institute"/>
            <person name="Kuo A."/>
            <person name="Miyauchi S."/>
            <person name="Kiss E."/>
            <person name="Drula E."/>
            <person name="Kohler A."/>
            <person name="Sanchez-Garcia M."/>
            <person name="Andreopoulos B."/>
            <person name="Barry K.W."/>
            <person name="Bonito G."/>
            <person name="Buee M."/>
            <person name="Carver A."/>
            <person name="Chen C."/>
            <person name="Cichocki N."/>
            <person name="Clum A."/>
            <person name="Culley D."/>
            <person name="Crous P.W."/>
            <person name="Fauchery L."/>
            <person name="Girlanda M."/>
            <person name="Hayes R."/>
            <person name="Keri Z."/>
            <person name="LaButti K."/>
            <person name="Lipzen A."/>
            <person name="Lombard V."/>
            <person name="Magnuson J."/>
            <person name="Maillard F."/>
            <person name="Morin E."/>
            <person name="Murat C."/>
            <person name="Nolan M."/>
            <person name="Ohm R."/>
            <person name="Pangilinan J."/>
            <person name="Pereira M."/>
            <person name="Perotto S."/>
            <person name="Peter M."/>
            <person name="Riley R."/>
            <person name="Sitrit Y."/>
            <person name="Stielow B."/>
            <person name="Szollosi G."/>
            <person name="Zifcakova L."/>
            <person name="Stursova M."/>
            <person name="Spatafora J.W."/>
            <person name="Tedersoo L."/>
            <person name="Vaario L.-M."/>
            <person name="Yamada A."/>
            <person name="Yan M."/>
            <person name="Wang P."/>
            <person name="Xu J."/>
            <person name="Bruns T."/>
            <person name="Baldrian P."/>
            <person name="Vilgalys R."/>
            <person name="Henrissat B."/>
            <person name="Grigoriev I.V."/>
            <person name="Hibbett D."/>
            <person name="Nagy L.G."/>
            <person name="Martin F.M."/>
        </authorList>
    </citation>
    <scope>NUCLEOTIDE SEQUENCE</scope>
    <source>
        <strain evidence="2">BED1</strain>
    </source>
</reference>
<evidence type="ECO:0000256" key="1">
    <source>
        <dbReference type="SAM" id="MobiDB-lite"/>
    </source>
</evidence>
<feature type="compositionally biased region" description="Basic and acidic residues" evidence="1">
    <location>
        <begin position="23"/>
        <end position="35"/>
    </location>
</feature>
<protein>
    <submittedName>
        <fullName evidence="2">Uncharacterized protein</fullName>
    </submittedName>
</protein>
<sequence>MLELGRSESSADQRAAAVAGAAKSKEPHVTRDQPKRALSGISVAHPQCQIMSDFPSNVYACNLLSHRGYPLWTPEPNIELPDSYQREGLKIGDVGVVVPDDGSFDVFFNMTLPREHPLHAPDGVPSNFSQ</sequence>
<evidence type="ECO:0000313" key="3">
    <source>
        <dbReference type="Proteomes" id="UP001194468"/>
    </source>
</evidence>
<keyword evidence="3" id="KW-1185">Reference proteome</keyword>
<evidence type="ECO:0000313" key="2">
    <source>
        <dbReference type="EMBL" id="KAF8414979.1"/>
    </source>
</evidence>
<feature type="non-terminal residue" evidence="2">
    <location>
        <position position="130"/>
    </location>
</feature>
<dbReference type="AlphaFoldDB" id="A0AAD4BAR1"/>